<dbReference type="InterPro" id="IPR015867">
    <property type="entry name" value="N-reg_PII/ATP_PRibTrfase_C"/>
</dbReference>
<comment type="similarity">
    <text evidence="1">Belongs to the CutA family.</text>
</comment>
<dbReference type="EMBL" id="BA000011">
    <property type="protein sequence ID" value="BAB60565.1"/>
    <property type="molecule type" value="Genomic_DNA"/>
</dbReference>
<dbReference type="SUPFAM" id="SSF54913">
    <property type="entry name" value="GlnB-like"/>
    <property type="match status" value="1"/>
</dbReference>
<dbReference type="InterPro" id="IPR004323">
    <property type="entry name" value="Ion_tolerance_CutA"/>
</dbReference>
<dbReference type="GeneID" id="1442113"/>
<keyword evidence="3" id="KW-1185">Reference proteome</keyword>
<dbReference type="Gene3D" id="3.30.70.120">
    <property type="match status" value="1"/>
</dbReference>
<dbReference type="InterPro" id="IPR011322">
    <property type="entry name" value="N-reg_PII-like_a/b"/>
</dbReference>
<reference evidence="2 3" key="2">
    <citation type="journal article" date="2000" name="Proc. Natl. Acad. Sci. U.S.A.">
        <title>Archaeal adaptation to higher temperatures revealed by genomic sequence of Thermoplasma volcanium.</title>
        <authorList>
            <person name="Kawashima T."/>
            <person name="Amano N."/>
            <person name="Koike H."/>
            <person name="Makino S."/>
            <person name="Higuchi S."/>
            <person name="Kawashima-Ohya Y."/>
            <person name="Watanabe K."/>
            <person name="Yamazaki M."/>
            <person name="Kanehori K."/>
            <person name="Kawamoto T."/>
            <person name="Nunoshiba T."/>
            <person name="Yamamoto Y."/>
            <person name="Aramaki H."/>
            <person name="Makino K."/>
            <person name="Suzuki M."/>
        </authorList>
    </citation>
    <scope>NUCLEOTIDE SEQUENCE [LARGE SCALE GENOMIC DNA]</scope>
    <source>
        <strain evidence="3">ATCC 51530 / DSM 4299 / JCM 9571 / NBRC 15438 / GSS1</strain>
    </source>
</reference>
<evidence type="ECO:0000256" key="1">
    <source>
        <dbReference type="ARBA" id="ARBA00010169"/>
    </source>
</evidence>
<dbReference type="OrthoDB" id="8015at2157"/>
<dbReference type="eggNOG" id="arCOG04231">
    <property type="taxonomic scope" value="Archaea"/>
</dbReference>
<evidence type="ECO:0000313" key="3">
    <source>
        <dbReference type="Proteomes" id="UP000001017"/>
    </source>
</evidence>
<dbReference type="GO" id="GO:0010038">
    <property type="term" value="P:response to metal ion"/>
    <property type="evidence" value="ECO:0007669"/>
    <property type="project" value="InterPro"/>
</dbReference>
<protein>
    <submittedName>
        <fullName evidence="2">Periplasmic divalent cation tolerance protein [CutA]</fullName>
    </submittedName>
</protein>
<dbReference type="Pfam" id="PF03091">
    <property type="entry name" value="CutA1"/>
    <property type="match status" value="1"/>
</dbReference>
<dbReference type="RefSeq" id="WP_010917655.1">
    <property type="nucleotide sequence ID" value="NC_002689.2"/>
</dbReference>
<dbReference type="PANTHER" id="PTHR23419:SF8">
    <property type="entry name" value="FI09726P"/>
    <property type="match status" value="1"/>
</dbReference>
<gene>
    <name evidence="2" type="ORF">TVG1470915</name>
</gene>
<dbReference type="PANTHER" id="PTHR23419">
    <property type="entry name" value="DIVALENT CATION TOLERANCE CUTA-RELATED"/>
    <property type="match status" value="1"/>
</dbReference>
<organism evidence="2 3">
    <name type="scientific">Thermoplasma volcanium (strain ATCC 51530 / DSM 4299 / JCM 9571 / NBRC 15438 / GSS1)</name>
    <dbReference type="NCBI Taxonomy" id="273116"/>
    <lineage>
        <taxon>Archaea</taxon>
        <taxon>Methanobacteriati</taxon>
        <taxon>Thermoplasmatota</taxon>
        <taxon>Thermoplasmata</taxon>
        <taxon>Thermoplasmatales</taxon>
        <taxon>Thermoplasmataceae</taxon>
        <taxon>Thermoplasma</taxon>
    </lineage>
</organism>
<dbReference type="GO" id="GO:0005507">
    <property type="term" value="F:copper ion binding"/>
    <property type="evidence" value="ECO:0007669"/>
    <property type="project" value="TreeGrafter"/>
</dbReference>
<sequence length="105" mass="12515">MPFYVITTFQNAEEARRIGMMALEKQMAACFSIIDNVKSTYWWRGNIEESSEVFCVFKTTDDNEPLLSQFIKEMHNYEVPEIASMKMDKINEEYNRWLNDSCRHK</sequence>
<proteinExistence type="inferred from homology"/>
<accession>Q978J2</accession>
<name>Q978J2_THEVO</name>
<dbReference type="HOGENOM" id="CLU_098807_2_0_2"/>
<dbReference type="PaxDb" id="273116-14325662"/>
<dbReference type="AlphaFoldDB" id="Q978J2"/>
<dbReference type="PhylomeDB" id="Q978J2"/>
<dbReference type="KEGG" id="tvo:TVG1470915"/>
<dbReference type="Proteomes" id="UP000001017">
    <property type="component" value="Chromosome"/>
</dbReference>
<evidence type="ECO:0000313" key="2">
    <source>
        <dbReference type="EMBL" id="BAB60565.1"/>
    </source>
</evidence>
<reference evidence="2 3" key="1">
    <citation type="journal article" date="1999" name="Proc. Jpn. Acad.">
        <title>Determination of the complete genomic DNA sequence of Thermoplasma volvanium GSS1.</title>
        <authorList>
            <person name="Kawashima T."/>
            <person name="Yamamoto Y."/>
            <person name="Aramaki H."/>
            <person name="Nunoshiba T."/>
            <person name="Kawamoto T."/>
            <person name="Watanabe K."/>
            <person name="Yamazaki M."/>
            <person name="Kanehori K."/>
            <person name="Amano N."/>
            <person name="Ohya Y."/>
            <person name="Makino K."/>
            <person name="Suzuki M."/>
        </authorList>
    </citation>
    <scope>NUCLEOTIDE SEQUENCE [LARGE SCALE GENOMIC DNA]</scope>
    <source>
        <strain evidence="3">ATCC 51530 / DSM 4299 / JCM 9571 / NBRC 15438 / GSS1</strain>
    </source>
</reference>